<comment type="cofactor">
    <cofactor evidence="1 6">
        <name>Zn(2+)</name>
        <dbReference type="ChEBI" id="CHEBI:29105"/>
    </cofactor>
</comment>
<name>A0ABD2QDN3_9PLAT</name>
<evidence type="ECO:0000259" key="8">
    <source>
        <dbReference type="Pfam" id="PF08240"/>
    </source>
</evidence>
<evidence type="ECO:0000256" key="6">
    <source>
        <dbReference type="RuleBase" id="RU361277"/>
    </source>
</evidence>
<comment type="similarity">
    <text evidence="6">Belongs to the zinc-containing alcohol dehydrogenase family.</text>
</comment>
<dbReference type="SUPFAM" id="SSF51735">
    <property type="entry name" value="NAD(P)-binding Rossmann-fold domains"/>
    <property type="match status" value="1"/>
</dbReference>
<keyword evidence="5" id="KW-0520">NAD</keyword>
<evidence type="ECO:0000256" key="4">
    <source>
        <dbReference type="ARBA" id="ARBA00023002"/>
    </source>
</evidence>
<evidence type="ECO:0000256" key="3">
    <source>
        <dbReference type="ARBA" id="ARBA00022833"/>
    </source>
</evidence>
<dbReference type="PROSITE" id="PS00059">
    <property type="entry name" value="ADH_ZINC"/>
    <property type="match status" value="1"/>
</dbReference>
<feature type="domain" description="Alcohol dehydrogenase-like N-terminal" evidence="8">
    <location>
        <begin position="37"/>
        <end position="164"/>
    </location>
</feature>
<evidence type="ECO:0000313" key="9">
    <source>
        <dbReference type="EMBL" id="KAL3317629.1"/>
    </source>
</evidence>
<organism evidence="9 10">
    <name type="scientific">Cichlidogyrus casuarinus</name>
    <dbReference type="NCBI Taxonomy" id="1844966"/>
    <lineage>
        <taxon>Eukaryota</taxon>
        <taxon>Metazoa</taxon>
        <taxon>Spiralia</taxon>
        <taxon>Lophotrochozoa</taxon>
        <taxon>Platyhelminthes</taxon>
        <taxon>Monogenea</taxon>
        <taxon>Monopisthocotylea</taxon>
        <taxon>Dactylogyridea</taxon>
        <taxon>Ancyrocephalidae</taxon>
        <taxon>Cichlidogyrus</taxon>
    </lineage>
</organism>
<evidence type="ECO:0000256" key="5">
    <source>
        <dbReference type="ARBA" id="ARBA00023027"/>
    </source>
</evidence>
<keyword evidence="10" id="KW-1185">Reference proteome</keyword>
<dbReference type="InterPro" id="IPR013154">
    <property type="entry name" value="ADH-like_N"/>
</dbReference>
<evidence type="ECO:0000259" key="7">
    <source>
        <dbReference type="Pfam" id="PF00107"/>
    </source>
</evidence>
<dbReference type="AlphaFoldDB" id="A0ABD2QDN3"/>
<protein>
    <submittedName>
        <fullName evidence="9">NAD/NADP dependent alcohol dehydrogenase</fullName>
    </submittedName>
</protein>
<feature type="domain" description="Alcohol dehydrogenase-like C-terminal" evidence="7">
    <location>
        <begin position="208"/>
        <end position="249"/>
    </location>
</feature>
<dbReference type="EMBL" id="JBJKFK010000353">
    <property type="protein sequence ID" value="KAL3317629.1"/>
    <property type="molecule type" value="Genomic_DNA"/>
</dbReference>
<evidence type="ECO:0000256" key="2">
    <source>
        <dbReference type="ARBA" id="ARBA00022723"/>
    </source>
</evidence>
<comment type="caution">
    <text evidence="9">The sequence shown here is derived from an EMBL/GenBank/DDBJ whole genome shotgun (WGS) entry which is preliminary data.</text>
</comment>
<keyword evidence="3 6" id="KW-0862">Zinc</keyword>
<dbReference type="Pfam" id="PF00107">
    <property type="entry name" value="ADH_zinc_N"/>
    <property type="match status" value="1"/>
</dbReference>
<gene>
    <name evidence="9" type="primary">ADH5</name>
    <name evidence="9" type="ORF">Ciccas_003719</name>
</gene>
<keyword evidence="4" id="KW-0560">Oxidoreductase</keyword>
<dbReference type="FunFam" id="3.40.50.720:FF:000003">
    <property type="entry name" value="S-(hydroxymethyl)glutathione dehydrogenase"/>
    <property type="match status" value="1"/>
</dbReference>
<dbReference type="SUPFAM" id="SSF50129">
    <property type="entry name" value="GroES-like"/>
    <property type="match status" value="1"/>
</dbReference>
<dbReference type="Pfam" id="PF08240">
    <property type="entry name" value="ADH_N"/>
    <property type="match status" value="1"/>
</dbReference>
<dbReference type="PANTHER" id="PTHR43880:SF12">
    <property type="entry name" value="ALCOHOL DEHYDROGENASE CLASS-3"/>
    <property type="match status" value="1"/>
</dbReference>
<evidence type="ECO:0000256" key="1">
    <source>
        <dbReference type="ARBA" id="ARBA00001947"/>
    </source>
</evidence>
<dbReference type="InterPro" id="IPR036291">
    <property type="entry name" value="NAD(P)-bd_dom_sf"/>
</dbReference>
<reference evidence="9 10" key="1">
    <citation type="submission" date="2024-11" db="EMBL/GenBank/DDBJ databases">
        <title>Adaptive evolution of stress response genes in parasites aligns with host niche diversity.</title>
        <authorList>
            <person name="Hahn C."/>
            <person name="Resl P."/>
        </authorList>
    </citation>
    <scope>NUCLEOTIDE SEQUENCE [LARGE SCALE GENOMIC DNA]</scope>
    <source>
        <strain evidence="9">EGGRZ-B1_66</strain>
        <tissue evidence="9">Body</tissue>
    </source>
</reference>
<keyword evidence="2 6" id="KW-0479">Metal-binding</keyword>
<accession>A0ABD2QDN3</accession>
<sequence length="267" mass="28122">MIQSNTEGKVIKCRAAVAWEAKKPLMIEEIEVEPPKAHEVRIKIFATGICHTDATLLEGLDAEGVFPIILGHEGAGIVESVGEGVTSVAKGDTVIPCYVPQCFQCKFCKSAKTNLCSVIRDTQGKGLMPDGTTRFSCNGRPVYHFMGTSCFSQFTVVAEISVAKINSKAPIDYIGLLGCGVATGLGAVCNTAKVESGATVAVWGLGCVGLAVIMGASRANASTIIAIDVNEEKFTLAKQCGATHFVNPKVSLGKNSFCVNFRAIVSQ</sequence>
<dbReference type="InterPro" id="IPR011032">
    <property type="entry name" value="GroES-like_sf"/>
</dbReference>
<dbReference type="Gene3D" id="3.40.50.720">
    <property type="entry name" value="NAD(P)-binding Rossmann-like Domain"/>
    <property type="match status" value="1"/>
</dbReference>
<dbReference type="GO" id="GO:0046872">
    <property type="term" value="F:metal ion binding"/>
    <property type="evidence" value="ECO:0007669"/>
    <property type="project" value="UniProtKB-KW"/>
</dbReference>
<dbReference type="InterPro" id="IPR013149">
    <property type="entry name" value="ADH-like_C"/>
</dbReference>
<proteinExistence type="inferred from homology"/>
<dbReference type="PANTHER" id="PTHR43880">
    <property type="entry name" value="ALCOHOL DEHYDROGENASE"/>
    <property type="match status" value="1"/>
</dbReference>
<dbReference type="GO" id="GO:0016491">
    <property type="term" value="F:oxidoreductase activity"/>
    <property type="evidence" value="ECO:0007669"/>
    <property type="project" value="UniProtKB-KW"/>
</dbReference>
<dbReference type="InterPro" id="IPR002328">
    <property type="entry name" value="ADH_Zn_CS"/>
</dbReference>
<evidence type="ECO:0000313" key="10">
    <source>
        <dbReference type="Proteomes" id="UP001626550"/>
    </source>
</evidence>
<dbReference type="Gene3D" id="3.90.180.10">
    <property type="entry name" value="Medium-chain alcohol dehydrogenases, catalytic domain"/>
    <property type="match status" value="1"/>
</dbReference>
<dbReference type="Proteomes" id="UP001626550">
    <property type="component" value="Unassembled WGS sequence"/>
</dbReference>
<dbReference type="FunFam" id="3.90.180.10:FF:000067">
    <property type="entry name" value="alcohol dehydrogenase 1-like isoform X1"/>
    <property type="match status" value="1"/>
</dbReference>